<feature type="binding site" evidence="8">
    <location>
        <begin position="333"/>
        <end position="336"/>
    </location>
    <ligand>
        <name>GTP</name>
        <dbReference type="ChEBI" id="CHEBI:37565"/>
        <label>2</label>
    </ligand>
</feature>
<keyword evidence="6 8" id="KW-0342">GTP-binding</keyword>
<dbReference type="PIRSF" id="PIRSF006485">
    <property type="entry name" value="GTP-binding_EngA"/>
    <property type="match status" value="1"/>
</dbReference>
<evidence type="ECO:0000313" key="13">
    <source>
        <dbReference type="Proteomes" id="UP001500218"/>
    </source>
</evidence>
<proteinExistence type="inferred from homology"/>
<dbReference type="NCBIfam" id="TIGR00231">
    <property type="entry name" value="small_GTP"/>
    <property type="match status" value="2"/>
</dbReference>
<comment type="similarity">
    <text evidence="1 8 9 10">Belongs to the TRAFAC class TrmE-Era-EngA-EngB-Septin-like GTPase superfamily. EngA (Der) GTPase family.</text>
</comment>
<evidence type="ECO:0000256" key="4">
    <source>
        <dbReference type="ARBA" id="ARBA00022737"/>
    </source>
</evidence>
<dbReference type="InterPro" id="IPR005225">
    <property type="entry name" value="Small_GTP-bd"/>
</dbReference>
<dbReference type="InterPro" id="IPR016484">
    <property type="entry name" value="GTPase_Der"/>
</dbReference>
<evidence type="ECO:0000256" key="2">
    <source>
        <dbReference type="ARBA" id="ARBA00020953"/>
    </source>
</evidence>
<feature type="domain" description="EngA-type G" evidence="11">
    <location>
        <begin position="41"/>
        <end position="204"/>
    </location>
</feature>
<dbReference type="Gene3D" id="3.30.300.20">
    <property type="match status" value="1"/>
</dbReference>
<comment type="function">
    <text evidence="8 10">GTPase that plays an essential role in the late steps of ribosome biogenesis.</text>
</comment>
<name>A0ABN2MQP9_9ACTN</name>
<dbReference type="Gene3D" id="3.40.50.300">
    <property type="entry name" value="P-loop containing nucleotide triphosphate hydrolases"/>
    <property type="match status" value="2"/>
</dbReference>
<dbReference type="CDD" id="cd01895">
    <property type="entry name" value="EngA2"/>
    <property type="match status" value="1"/>
</dbReference>
<dbReference type="PRINTS" id="PR00326">
    <property type="entry name" value="GTP1OBG"/>
</dbReference>
<accession>A0ABN2MQP9</accession>
<comment type="caution">
    <text evidence="12">The sequence shown here is derived from an EMBL/GenBank/DDBJ whole genome shotgun (WGS) entry which is preliminary data.</text>
</comment>
<evidence type="ECO:0000256" key="1">
    <source>
        <dbReference type="ARBA" id="ARBA00008279"/>
    </source>
</evidence>
<keyword evidence="3 8" id="KW-0690">Ribosome biogenesis</keyword>
<evidence type="ECO:0000256" key="3">
    <source>
        <dbReference type="ARBA" id="ARBA00022517"/>
    </source>
</evidence>
<dbReference type="InterPro" id="IPR031166">
    <property type="entry name" value="G_ENGA"/>
</dbReference>
<feature type="binding site" evidence="8">
    <location>
        <begin position="221"/>
        <end position="228"/>
    </location>
    <ligand>
        <name>GTP</name>
        <dbReference type="ChEBI" id="CHEBI:37565"/>
        <label>2</label>
    </ligand>
</feature>
<dbReference type="InterPro" id="IPR027417">
    <property type="entry name" value="P-loop_NTPase"/>
</dbReference>
<feature type="binding site" evidence="8">
    <location>
        <begin position="268"/>
        <end position="272"/>
    </location>
    <ligand>
        <name>GTP</name>
        <dbReference type="ChEBI" id="CHEBI:37565"/>
        <label>2</label>
    </ligand>
</feature>
<evidence type="ECO:0000256" key="5">
    <source>
        <dbReference type="ARBA" id="ARBA00022741"/>
    </source>
</evidence>
<organism evidence="12 13">
    <name type="scientific">Luedemannella flava</name>
    <dbReference type="NCBI Taxonomy" id="349316"/>
    <lineage>
        <taxon>Bacteria</taxon>
        <taxon>Bacillati</taxon>
        <taxon>Actinomycetota</taxon>
        <taxon>Actinomycetes</taxon>
        <taxon>Micromonosporales</taxon>
        <taxon>Micromonosporaceae</taxon>
        <taxon>Luedemannella</taxon>
    </lineage>
</organism>
<evidence type="ECO:0000256" key="8">
    <source>
        <dbReference type="HAMAP-Rule" id="MF_00195"/>
    </source>
</evidence>
<protein>
    <recommendedName>
        <fullName evidence="2 8">GTPase Der</fullName>
    </recommendedName>
    <alternativeName>
        <fullName evidence="7 8">GTP-binding protein EngA</fullName>
    </alternativeName>
</protein>
<feature type="binding site" evidence="8">
    <location>
        <begin position="156"/>
        <end position="159"/>
    </location>
    <ligand>
        <name>GTP</name>
        <dbReference type="ChEBI" id="CHEBI:37565"/>
        <label>1</label>
    </ligand>
</feature>
<dbReference type="HAMAP" id="MF_00195">
    <property type="entry name" value="GTPase_Der"/>
    <property type="match status" value="1"/>
</dbReference>
<dbReference type="SUPFAM" id="SSF52540">
    <property type="entry name" value="P-loop containing nucleoside triphosphate hydrolases"/>
    <property type="match status" value="2"/>
</dbReference>
<dbReference type="NCBIfam" id="NF002828">
    <property type="entry name" value="PRK03003.1"/>
    <property type="match status" value="1"/>
</dbReference>
<dbReference type="Pfam" id="PF14714">
    <property type="entry name" value="KH_dom-like"/>
    <property type="match status" value="1"/>
</dbReference>
<evidence type="ECO:0000259" key="11">
    <source>
        <dbReference type="PROSITE" id="PS51712"/>
    </source>
</evidence>
<keyword evidence="4 10" id="KW-0677">Repeat</keyword>
<dbReference type="RefSeq" id="WP_344140014.1">
    <property type="nucleotide sequence ID" value="NZ_BAAALT010000284.1"/>
</dbReference>
<sequence>MSPGPDFEIPAEYRDDFDLSDFEGAVAEPASTEVVDAGPAPVVAVVGRPNVGKSTLVNRILGRRQAVVEDVAGVTRDRVAYDAQWAGRRFTVVDTGGWEPDARDRAAAIAAQAELAAASADVVLLVVDARVGALDEDEAAVRMLRRTAKPVILVANKVDNARQEMEIAGLWSLGLGEPHPVSALHGRGSGDLLDTLLAALPTLPPVTEAPTGGPRRVALVGRPNVGKSSLLNRLAQEERAVVDSVAGTTVDPVDSLVQVGGETWLFVDTAGLRRKVNTASGTEYYASLRTAGAIEAAEVVVVLLDASEVISEQDQRVLSMVAESGRGIVLAFNKWDLVDADRRYYLDREIERELKRIPWAIRVNISARTGRAVEKLAPALRTALGNWERRVPTGQLNQWLTALVQATPHPVRGGRAPRVLFATQAGTCPPRFVLFTTGQLDPGYVRFVERKLREEFDFEGTPIDIAVKPRSKSKTGR</sequence>
<feature type="domain" description="EngA-type G" evidence="11">
    <location>
        <begin position="215"/>
        <end position="388"/>
    </location>
</feature>
<evidence type="ECO:0000313" key="12">
    <source>
        <dbReference type="EMBL" id="GAA1834576.1"/>
    </source>
</evidence>
<dbReference type="SMART" id="SM00382">
    <property type="entry name" value="AAA"/>
    <property type="match status" value="2"/>
</dbReference>
<evidence type="ECO:0000256" key="6">
    <source>
        <dbReference type="ARBA" id="ARBA00023134"/>
    </source>
</evidence>
<evidence type="ECO:0000256" key="9">
    <source>
        <dbReference type="PROSITE-ProRule" id="PRU01049"/>
    </source>
</evidence>
<dbReference type="EMBL" id="BAAALT010000284">
    <property type="protein sequence ID" value="GAA1834576.1"/>
    <property type="molecule type" value="Genomic_DNA"/>
</dbReference>
<dbReference type="PANTHER" id="PTHR43834:SF6">
    <property type="entry name" value="GTPASE DER"/>
    <property type="match status" value="1"/>
</dbReference>
<reference evidence="12 13" key="1">
    <citation type="journal article" date="2019" name="Int. J. Syst. Evol. Microbiol.">
        <title>The Global Catalogue of Microorganisms (GCM) 10K type strain sequencing project: providing services to taxonomists for standard genome sequencing and annotation.</title>
        <authorList>
            <consortium name="The Broad Institute Genomics Platform"/>
            <consortium name="The Broad Institute Genome Sequencing Center for Infectious Disease"/>
            <person name="Wu L."/>
            <person name="Ma J."/>
        </authorList>
    </citation>
    <scope>NUCLEOTIDE SEQUENCE [LARGE SCALE GENOMIC DNA]</scope>
    <source>
        <strain evidence="12 13">JCM 13250</strain>
    </source>
</reference>
<comment type="subunit">
    <text evidence="8">Associates with the 50S ribosomal subunit.</text>
</comment>
<dbReference type="PROSITE" id="PS51712">
    <property type="entry name" value="G_ENGA"/>
    <property type="match status" value="2"/>
</dbReference>
<dbReference type="NCBIfam" id="TIGR03594">
    <property type="entry name" value="GTPase_EngA"/>
    <property type="match status" value="1"/>
</dbReference>
<dbReference type="InterPro" id="IPR006073">
    <property type="entry name" value="GTP-bd"/>
</dbReference>
<feature type="binding site" evidence="8">
    <location>
        <begin position="47"/>
        <end position="54"/>
    </location>
    <ligand>
        <name>GTP</name>
        <dbReference type="ChEBI" id="CHEBI:37565"/>
        <label>1</label>
    </ligand>
</feature>
<evidence type="ECO:0000256" key="10">
    <source>
        <dbReference type="RuleBase" id="RU004481"/>
    </source>
</evidence>
<evidence type="ECO:0000256" key="7">
    <source>
        <dbReference type="ARBA" id="ARBA00032345"/>
    </source>
</evidence>
<dbReference type="Proteomes" id="UP001500218">
    <property type="component" value="Unassembled WGS sequence"/>
</dbReference>
<dbReference type="Pfam" id="PF01926">
    <property type="entry name" value="MMR_HSR1"/>
    <property type="match status" value="2"/>
</dbReference>
<gene>
    <name evidence="8 12" type="primary">der</name>
    <name evidence="12" type="ORF">GCM10009682_61140</name>
</gene>
<dbReference type="InterPro" id="IPR015946">
    <property type="entry name" value="KH_dom-like_a/b"/>
</dbReference>
<dbReference type="CDD" id="cd01894">
    <property type="entry name" value="EngA1"/>
    <property type="match status" value="1"/>
</dbReference>
<dbReference type="PANTHER" id="PTHR43834">
    <property type="entry name" value="GTPASE DER"/>
    <property type="match status" value="1"/>
</dbReference>
<keyword evidence="5 8" id="KW-0547">Nucleotide-binding</keyword>
<dbReference type="InterPro" id="IPR032859">
    <property type="entry name" value="KH_dom-like"/>
</dbReference>
<feature type="binding site" evidence="8">
    <location>
        <begin position="94"/>
        <end position="98"/>
    </location>
    <ligand>
        <name>GTP</name>
        <dbReference type="ChEBI" id="CHEBI:37565"/>
        <label>1</label>
    </ligand>
</feature>
<keyword evidence="13" id="KW-1185">Reference proteome</keyword>
<dbReference type="InterPro" id="IPR003593">
    <property type="entry name" value="AAA+_ATPase"/>
</dbReference>